<dbReference type="Pfam" id="PF01433">
    <property type="entry name" value="Peptidase_M1"/>
    <property type="match status" value="1"/>
</dbReference>
<dbReference type="RefSeq" id="WP_157959403.1">
    <property type="nucleotide sequence ID" value="NZ_LS483254.1"/>
</dbReference>
<dbReference type="SUPFAM" id="SSF55486">
    <property type="entry name" value="Metalloproteases ('zincins'), catalytic domain"/>
    <property type="match status" value="1"/>
</dbReference>
<feature type="chain" id="PRO_5015932215" description="Peptidase M1 membrane alanine aminopeptidase domain-containing protein" evidence="1">
    <location>
        <begin position="19"/>
        <end position="878"/>
    </location>
</feature>
<evidence type="ECO:0000313" key="4">
    <source>
        <dbReference type="Proteomes" id="UP000249818"/>
    </source>
</evidence>
<dbReference type="GO" id="GO:0008237">
    <property type="term" value="F:metallopeptidase activity"/>
    <property type="evidence" value="ECO:0007669"/>
    <property type="project" value="InterPro"/>
</dbReference>
<accession>A0A2X3L054</accession>
<keyword evidence="4" id="KW-1185">Reference proteome</keyword>
<organism evidence="3 4">
    <name type="scientific">Candidatus Bipolaricaulis anaerobius</name>
    <dbReference type="NCBI Taxonomy" id="2026885"/>
    <lineage>
        <taxon>Bacteria</taxon>
        <taxon>Candidatus Bipolaricaulota</taxon>
        <taxon>Candidatus Bipolaricaulia</taxon>
        <taxon>Candidatus Bipolaricaulales</taxon>
        <taxon>Candidatus Bipolaricaulaceae</taxon>
        <taxon>Candidatus Bipolaricaulis</taxon>
    </lineage>
</organism>
<evidence type="ECO:0000313" key="3">
    <source>
        <dbReference type="EMBL" id="SQD92559.1"/>
    </source>
</evidence>
<sequence length="878" mass="96349">MRSALCCLLLTLAGEALASSVQIESTFVPDEHAIVGTMRMGWDSSPGEAWFALLGNFGREPNPYLSPLAQDGSYVSGFDPAWTVIERVAWSTPDGEEELPFELHPAPPTLQTYSLDDVLLRVELPEGEGDLLIAFRTRFPHIWAGEPGRLGDVYTWRFGWHPLPASPPMDGTWPLLLSAHDYRVTLTVPAGWEAALPGEVTREEDGERTAFTTSFSAPVRSVSLFLAPKGTLRRATVPLQGIEVEAVALPGDEDLVRALATYLPEILAYYAEKYGPYPEGRLLLVEHPNEIGVAMTADGVVYLPRWLFRRFDLTAGGILSRYSRYILAHELAHLWWGIGIGVDLDAENWLSEGMSQYLALRWYEDTFGADGGNVFQLERHGLGEELVNRQLGFMNLRQHMTELPYLQTAFTGFDEAVVKPGGEVRYEQASAVRLYDKGYLVLRAAASLAGEEAFDGVLRQAHAQARSGMFTSSDLQALLEGATGEGWEVFFSQWVYGEAWADYAAAGMVRARDGEEHVTAVHVTRAGTGYMPVTVEVRGAEGERSSQTWDAGAMSATIEFRTPFPVREAVVDPDHRALDVDRLNNAWPRRFVVMLDRNELPLDAYLVQPDAATEGMTIRYLDRFGWGVYPQAMAVSGWVRYGREWTMTGGAAVGETLVGAISLTRHLWATPRLGSAGTYWEPVGELTFTVARQPLWTLGVELGWQEELARAHSGGLSLLWIPPEGWKAELSHTQLLGLAPHLYLTLTVGVGLASPDLPSAFLPALSEFRTRIAGNPPHGDRKAFASLGIWLPPLRPDYSLGGAALVTEVRSRLYASLARLWREGEGGEIIPTYLEVGAEAMIQVEALGGLLGFTAVVGIGWPLSPVGEGVLYLGIVGL</sequence>
<proteinExistence type="predicted"/>
<dbReference type="Proteomes" id="UP000249818">
    <property type="component" value="Chromosome BARAN1"/>
</dbReference>
<name>A0A2X3L054_9BACT</name>
<reference evidence="4" key="1">
    <citation type="submission" date="2018-05" db="EMBL/GenBank/DDBJ databases">
        <authorList>
            <person name="Hao L."/>
        </authorList>
    </citation>
    <scope>NUCLEOTIDE SEQUENCE [LARGE SCALE GENOMIC DNA]</scope>
</reference>
<gene>
    <name evidence="3" type="ORF">BARAN1_0535</name>
</gene>
<dbReference type="InterPro" id="IPR014782">
    <property type="entry name" value="Peptidase_M1_dom"/>
</dbReference>
<dbReference type="GO" id="GO:0008270">
    <property type="term" value="F:zinc ion binding"/>
    <property type="evidence" value="ECO:0007669"/>
    <property type="project" value="InterPro"/>
</dbReference>
<protein>
    <recommendedName>
        <fullName evidence="2">Peptidase M1 membrane alanine aminopeptidase domain-containing protein</fullName>
    </recommendedName>
</protein>
<dbReference type="AlphaFoldDB" id="A0A2X3L054"/>
<dbReference type="EMBL" id="LS483254">
    <property type="protein sequence ID" value="SQD92559.1"/>
    <property type="molecule type" value="Genomic_DNA"/>
</dbReference>
<keyword evidence="1" id="KW-0732">Signal</keyword>
<dbReference type="KEGG" id="bana:BARAN1_0535"/>
<evidence type="ECO:0000259" key="2">
    <source>
        <dbReference type="Pfam" id="PF01433"/>
    </source>
</evidence>
<evidence type="ECO:0000256" key="1">
    <source>
        <dbReference type="SAM" id="SignalP"/>
    </source>
</evidence>
<dbReference type="OrthoDB" id="100605at2"/>
<feature type="domain" description="Peptidase M1 membrane alanine aminopeptidase" evidence="2">
    <location>
        <begin position="265"/>
        <end position="494"/>
    </location>
</feature>
<feature type="signal peptide" evidence="1">
    <location>
        <begin position="1"/>
        <end position="18"/>
    </location>
</feature>
<dbReference type="Gene3D" id="1.10.390.10">
    <property type="entry name" value="Neutral Protease Domain 2"/>
    <property type="match status" value="1"/>
</dbReference>
<dbReference type="InterPro" id="IPR027268">
    <property type="entry name" value="Peptidase_M4/M1_CTD_sf"/>
</dbReference>